<dbReference type="InterPro" id="IPR041562">
    <property type="entry name" value="MCM_lid"/>
</dbReference>
<evidence type="ECO:0000256" key="1">
    <source>
        <dbReference type="ARBA" id="ARBA00004123"/>
    </source>
</evidence>
<dbReference type="Gene3D" id="3.30.1640.10">
    <property type="entry name" value="mini-chromosome maintenance (MCM) complex, chain A, domain 1"/>
    <property type="match status" value="1"/>
</dbReference>
<dbReference type="GO" id="GO:0006270">
    <property type="term" value="P:DNA replication initiation"/>
    <property type="evidence" value="ECO:0007669"/>
    <property type="project" value="UniProtKB-UniRule"/>
</dbReference>
<dbReference type="PANTHER" id="PTHR11630">
    <property type="entry name" value="DNA REPLICATION LICENSING FACTOR MCM FAMILY MEMBER"/>
    <property type="match status" value="1"/>
</dbReference>
<dbReference type="PROSITE" id="PS00847">
    <property type="entry name" value="MCM_1"/>
    <property type="match status" value="1"/>
</dbReference>
<dbReference type="PRINTS" id="PR01661">
    <property type="entry name" value="MCMPROTEIN5"/>
</dbReference>
<dbReference type="EMBL" id="BNJQ01000024">
    <property type="protein sequence ID" value="GHP09288.1"/>
    <property type="molecule type" value="Genomic_DNA"/>
</dbReference>
<dbReference type="GO" id="GO:0043138">
    <property type="term" value="F:3'-5' DNA helicase activity"/>
    <property type="evidence" value="ECO:0007669"/>
    <property type="project" value="TreeGrafter"/>
</dbReference>
<dbReference type="GO" id="GO:0017116">
    <property type="term" value="F:single-stranded DNA helicase activity"/>
    <property type="evidence" value="ECO:0007669"/>
    <property type="project" value="TreeGrafter"/>
</dbReference>
<dbReference type="Gene3D" id="2.20.28.10">
    <property type="match status" value="1"/>
</dbReference>
<protein>
    <recommendedName>
        <fullName evidence="13">DNA replication licensing factor MCM5</fullName>
        <ecNumber evidence="13">3.6.4.12</ecNumber>
    </recommendedName>
</protein>
<dbReference type="OrthoDB" id="10036721at2759"/>
<dbReference type="GO" id="GO:0042555">
    <property type="term" value="C:MCM complex"/>
    <property type="evidence" value="ECO:0007669"/>
    <property type="project" value="UniProtKB-UniRule"/>
</dbReference>
<evidence type="ECO:0000256" key="12">
    <source>
        <dbReference type="RuleBase" id="RU004070"/>
    </source>
</evidence>
<dbReference type="Gene3D" id="2.40.50.140">
    <property type="entry name" value="Nucleic acid-binding proteins"/>
    <property type="match status" value="1"/>
</dbReference>
<accession>A0A830HQU1</accession>
<dbReference type="InterPro" id="IPR054125">
    <property type="entry name" value="MCM5_C"/>
</dbReference>
<organism evidence="15 16">
    <name type="scientific">Pycnococcus provasolii</name>
    <dbReference type="NCBI Taxonomy" id="41880"/>
    <lineage>
        <taxon>Eukaryota</taxon>
        <taxon>Viridiplantae</taxon>
        <taxon>Chlorophyta</taxon>
        <taxon>Pseudoscourfieldiophyceae</taxon>
        <taxon>Pseudoscourfieldiales</taxon>
        <taxon>Pycnococcaceae</taxon>
        <taxon>Pycnococcus</taxon>
    </lineage>
</organism>
<comment type="subcellular location">
    <subcellularLocation>
        <location evidence="1 13">Nucleus</location>
    </subcellularLocation>
</comment>
<evidence type="ECO:0000256" key="2">
    <source>
        <dbReference type="ARBA" id="ARBA00008010"/>
    </source>
</evidence>
<dbReference type="Pfam" id="PF21933">
    <property type="entry name" value="MCM5_C"/>
    <property type="match status" value="1"/>
</dbReference>
<dbReference type="Pfam" id="PF00493">
    <property type="entry name" value="MCM"/>
    <property type="match status" value="1"/>
</dbReference>
<evidence type="ECO:0000256" key="6">
    <source>
        <dbReference type="ARBA" id="ARBA00022806"/>
    </source>
</evidence>
<sequence>MSGWDEGNVYYSDQRYLASGEDGDGNPLGGSTTMDPVLARSRFAEFIRNFQGAPGAAGAGGNGTAGAAGAGATSGGDDALHTNALGGSDHVSTAFIYRDALLAARTRLRVKMEHMQQFDKDLAECLIERPSEYLEQLELAAADVLAASRHREDNGEEPERTPVQVLLYSDSQFGPSTMRNLTSENVTKLVRVSGIVIGASKAKAKATAICVRCKDCLGVMFCPCKPGFGGVQLPRTCNLANNVEPGAKPCSLDPWVVEPEKSQYIDQQTLKLQEAPESVPSGETPRSLTVAVDRALVQRISPGTRVTMVGIYSIFTSQDSKAGSKVASVAVRNPYLRCVGLEAESNASGYDETFSAEEEAEFRAFAQREDCLEQIFARVAPSIFGHDDVKRAVACLLFGGGRKSLPDASRLRGDVNVLLLGDPSTAKSQFLKFVERTAPVAVYTSGKGSSAAGLTASVIRDASSGEFYLEGGAMVLADGGVVCIDEFDKMRPEDRVAIHEAMEQQTISIAKAGITTVLNARAAVLAAANPPSGRYDDLASASENIELQTTILSRFDLIFIVKDPRNYERDVQIASHVINVHKEAREAEAIDGTMDDAAMGMLSDESRRDPKQDFLKRYVTYARRNISPRLTARAADLLEGRYVQLRSRIRSRIARRDEDAPAVPITVRQLEALVRIAESLAKMQLRREVTEEHAIMAWELFHQSTMQAAEAGVHTAALSSEQREEVILAEEALRQRLAVGAARGERLLLDEMVRTGFDPRVAKRAMVSMIQRGELEHRGARKLVVRTSA</sequence>
<dbReference type="InterPro" id="IPR033762">
    <property type="entry name" value="MCM_OB"/>
</dbReference>
<comment type="catalytic activity">
    <reaction evidence="11 13">
        <text>ATP + H2O = ADP + phosphate + H(+)</text>
        <dbReference type="Rhea" id="RHEA:13065"/>
        <dbReference type="ChEBI" id="CHEBI:15377"/>
        <dbReference type="ChEBI" id="CHEBI:15378"/>
        <dbReference type="ChEBI" id="CHEBI:30616"/>
        <dbReference type="ChEBI" id="CHEBI:43474"/>
        <dbReference type="ChEBI" id="CHEBI:456216"/>
        <dbReference type="EC" id="3.6.4.12"/>
    </reaction>
</comment>
<dbReference type="SMART" id="SM00350">
    <property type="entry name" value="MCM"/>
    <property type="match status" value="1"/>
</dbReference>
<gene>
    <name evidence="15" type="ORF">PPROV_000802500</name>
</gene>
<keyword evidence="8 12" id="KW-0238">DNA-binding</keyword>
<dbReference type="InterPro" id="IPR027417">
    <property type="entry name" value="P-loop_NTPase"/>
</dbReference>
<dbReference type="InterPro" id="IPR008048">
    <property type="entry name" value="MCM5"/>
</dbReference>
<keyword evidence="6 13" id="KW-0347">Helicase</keyword>
<keyword evidence="5 13" id="KW-0378">Hydrolase</keyword>
<name>A0A830HQU1_9CHLO</name>
<reference evidence="15" key="1">
    <citation type="submission" date="2020-10" db="EMBL/GenBank/DDBJ databases">
        <title>Unveiling of a novel bifunctional photoreceptor, Dualchrome1, isolated from a cosmopolitan green alga.</title>
        <authorList>
            <person name="Suzuki S."/>
            <person name="Kawachi M."/>
        </authorList>
    </citation>
    <scope>NUCLEOTIDE SEQUENCE</scope>
    <source>
        <strain evidence="15">NIES 2893</strain>
    </source>
</reference>
<dbReference type="GO" id="GO:0003688">
    <property type="term" value="F:DNA replication origin binding"/>
    <property type="evidence" value="ECO:0007669"/>
    <property type="project" value="UniProtKB-UniRule"/>
</dbReference>
<evidence type="ECO:0000256" key="7">
    <source>
        <dbReference type="ARBA" id="ARBA00022840"/>
    </source>
</evidence>
<keyword evidence="9 13" id="KW-0539">Nucleus</keyword>
<dbReference type="AlphaFoldDB" id="A0A830HQU1"/>
<evidence type="ECO:0000259" key="14">
    <source>
        <dbReference type="PROSITE" id="PS50051"/>
    </source>
</evidence>
<keyword evidence="3 13" id="KW-0235">DNA replication</keyword>
<evidence type="ECO:0000256" key="3">
    <source>
        <dbReference type="ARBA" id="ARBA00022705"/>
    </source>
</evidence>
<keyword evidence="10 13" id="KW-0131">Cell cycle</keyword>
<evidence type="ECO:0000256" key="9">
    <source>
        <dbReference type="ARBA" id="ARBA00023242"/>
    </source>
</evidence>
<evidence type="ECO:0000256" key="11">
    <source>
        <dbReference type="ARBA" id="ARBA00047995"/>
    </source>
</evidence>
<evidence type="ECO:0000256" key="4">
    <source>
        <dbReference type="ARBA" id="ARBA00022741"/>
    </source>
</evidence>
<dbReference type="EC" id="3.6.4.12" evidence="13"/>
<comment type="function">
    <text evidence="13">Acts as component of the MCM2-7 complex (MCM complex) which is the replicative helicase essential for 'once per cell cycle' DNA replication initiation and elongation in eukaryotic cells. The active ATPase sites in the MCM2-7 ring are formed through the interaction surfaces of two neighboring subunits such that a critical structure of a conserved arginine finger motif is provided in trans relative to the ATP-binding site of the Walker A box of the adjacent subunit. The six ATPase active sites, however, are likely to contribute differentially to the complex helicase activity.</text>
</comment>
<evidence type="ECO:0000256" key="5">
    <source>
        <dbReference type="ARBA" id="ARBA00022801"/>
    </source>
</evidence>
<comment type="caution">
    <text evidence="15">The sequence shown here is derived from an EMBL/GenBank/DDBJ whole genome shotgun (WGS) entry which is preliminary data.</text>
</comment>
<dbReference type="Pfam" id="PF14551">
    <property type="entry name" value="MCM_N"/>
    <property type="match status" value="1"/>
</dbReference>
<dbReference type="SUPFAM" id="SSF50249">
    <property type="entry name" value="Nucleic acid-binding proteins"/>
    <property type="match status" value="1"/>
</dbReference>
<dbReference type="GO" id="GO:0005634">
    <property type="term" value="C:nucleus"/>
    <property type="evidence" value="ECO:0007669"/>
    <property type="project" value="UniProtKB-SubCell"/>
</dbReference>
<keyword evidence="16" id="KW-1185">Reference proteome</keyword>
<dbReference type="InterPro" id="IPR012340">
    <property type="entry name" value="NA-bd_OB-fold"/>
</dbReference>
<dbReference type="InterPro" id="IPR001208">
    <property type="entry name" value="MCM_dom"/>
</dbReference>
<dbReference type="GO" id="GO:0003697">
    <property type="term" value="F:single-stranded DNA binding"/>
    <property type="evidence" value="ECO:0007669"/>
    <property type="project" value="TreeGrafter"/>
</dbReference>
<dbReference type="GO" id="GO:0000727">
    <property type="term" value="P:double-strand break repair via break-induced replication"/>
    <property type="evidence" value="ECO:0007669"/>
    <property type="project" value="TreeGrafter"/>
</dbReference>
<evidence type="ECO:0000256" key="8">
    <source>
        <dbReference type="ARBA" id="ARBA00023125"/>
    </source>
</evidence>
<comment type="subunit">
    <text evidence="13">Component of the MCM2-7 complex.</text>
</comment>
<dbReference type="Pfam" id="PF17207">
    <property type="entry name" value="MCM_OB"/>
    <property type="match status" value="1"/>
</dbReference>
<dbReference type="Pfam" id="PF17855">
    <property type="entry name" value="MCM_lid"/>
    <property type="match status" value="1"/>
</dbReference>
<dbReference type="InterPro" id="IPR031327">
    <property type="entry name" value="MCM"/>
</dbReference>
<evidence type="ECO:0000256" key="13">
    <source>
        <dbReference type="RuleBase" id="RU368063"/>
    </source>
</evidence>
<keyword evidence="7 12" id="KW-0067">ATP-binding</keyword>
<dbReference type="InterPro" id="IPR018525">
    <property type="entry name" value="MCM_CS"/>
</dbReference>
<proteinExistence type="inferred from homology"/>
<dbReference type="PRINTS" id="PR01657">
    <property type="entry name" value="MCMFAMILY"/>
</dbReference>
<feature type="domain" description="MCM C-terminal AAA(+) ATPase" evidence="14">
    <location>
        <begin position="371"/>
        <end position="577"/>
    </location>
</feature>
<dbReference type="GO" id="GO:0016787">
    <property type="term" value="F:hydrolase activity"/>
    <property type="evidence" value="ECO:0007669"/>
    <property type="project" value="UniProtKB-KW"/>
</dbReference>
<dbReference type="Proteomes" id="UP000660262">
    <property type="component" value="Unassembled WGS sequence"/>
</dbReference>
<dbReference type="FunFam" id="3.40.50.300:FF:000929">
    <property type="entry name" value="DNA helicase"/>
    <property type="match status" value="1"/>
</dbReference>
<dbReference type="SUPFAM" id="SSF52540">
    <property type="entry name" value="P-loop containing nucleoside triphosphate hydrolases"/>
    <property type="match status" value="1"/>
</dbReference>
<comment type="similarity">
    <text evidence="2 12">Belongs to the MCM family.</text>
</comment>
<dbReference type="GO" id="GO:0005524">
    <property type="term" value="F:ATP binding"/>
    <property type="evidence" value="ECO:0007669"/>
    <property type="project" value="UniProtKB-UniRule"/>
</dbReference>
<dbReference type="InterPro" id="IPR027925">
    <property type="entry name" value="MCM_N"/>
</dbReference>
<keyword evidence="4 12" id="KW-0547">Nucleotide-binding</keyword>
<dbReference type="PANTHER" id="PTHR11630:SF42">
    <property type="entry name" value="DNA REPLICATION LICENSING FACTOR MCM5"/>
    <property type="match status" value="1"/>
</dbReference>
<evidence type="ECO:0000313" key="15">
    <source>
        <dbReference type="EMBL" id="GHP09288.1"/>
    </source>
</evidence>
<dbReference type="Gene3D" id="3.40.50.300">
    <property type="entry name" value="P-loop containing nucleotide triphosphate hydrolases"/>
    <property type="match status" value="1"/>
</dbReference>
<evidence type="ECO:0000256" key="10">
    <source>
        <dbReference type="ARBA" id="ARBA00023306"/>
    </source>
</evidence>
<evidence type="ECO:0000313" key="16">
    <source>
        <dbReference type="Proteomes" id="UP000660262"/>
    </source>
</evidence>
<dbReference type="PROSITE" id="PS50051">
    <property type="entry name" value="MCM_2"/>
    <property type="match status" value="1"/>
</dbReference>